<dbReference type="InterPro" id="IPR012654">
    <property type="entry name" value="CHP02391"/>
</dbReference>
<evidence type="ECO:0000259" key="1">
    <source>
        <dbReference type="Pfam" id="PF09509"/>
    </source>
</evidence>
<accession>A0A480AZ14</accession>
<dbReference type="Pfam" id="PF09509">
    <property type="entry name" value="Hypoth_Ymh"/>
    <property type="match status" value="1"/>
</dbReference>
<proteinExistence type="predicted"/>
<keyword evidence="3" id="KW-1185">Reference proteome</keyword>
<sequence>MNRLQSFFPAYQDLERAPVVEIAAGVLRSIAIKLPRVTDAVCTQNLLSEVRSIYNRWESAFAVSEAITWLWTEKLLCRAPDHGEQWYTLTRLGREAAQAPDFAAWSADRLLPDELVHPDLRITCMSLFRQGIFDTAVFEAFKTLEVAVRRAAGLGDSLLGVALMRAAFKTGSGPLTNPDSEAGEQESLMHLMAGAIGSYKNPQSHRRVGVEAAEAREMIVLASHLLRIVDSRAAAPNP</sequence>
<dbReference type="RefSeq" id="WP_162520859.1">
    <property type="nucleotide sequence ID" value="NZ_BJCL01000012.1"/>
</dbReference>
<protein>
    <recommendedName>
        <fullName evidence="1">Conserved hypothetical protein CHP02391 domain-containing protein</fullName>
    </recommendedName>
</protein>
<name>A0A480AZ14_9BURK</name>
<comment type="caution">
    <text evidence="2">The sequence shown here is derived from an EMBL/GenBank/DDBJ whole genome shotgun (WGS) entry which is preliminary data.</text>
</comment>
<organism evidence="2 3">
    <name type="scientific">Pseudaquabacterium pictum</name>
    <dbReference type="NCBI Taxonomy" id="2315236"/>
    <lineage>
        <taxon>Bacteria</taxon>
        <taxon>Pseudomonadati</taxon>
        <taxon>Pseudomonadota</taxon>
        <taxon>Betaproteobacteria</taxon>
        <taxon>Burkholderiales</taxon>
        <taxon>Sphaerotilaceae</taxon>
        <taxon>Pseudaquabacterium</taxon>
    </lineage>
</organism>
<dbReference type="AlphaFoldDB" id="A0A480AZ14"/>
<evidence type="ECO:0000313" key="3">
    <source>
        <dbReference type="Proteomes" id="UP000301751"/>
    </source>
</evidence>
<dbReference type="Proteomes" id="UP000301751">
    <property type="component" value="Unassembled WGS sequence"/>
</dbReference>
<dbReference type="EMBL" id="BJCL01000012">
    <property type="protein sequence ID" value="GCL64955.1"/>
    <property type="molecule type" value="Genomic_DNA"/>
</dbReference>
<feature type="domain" description="Conserved hypothetical protein CHP02391" evidence="1">
    <location>
        <begin position="116"/>
        <end position="228"/>
    </location>
</feature>
<gene>
    <name evidence="2" type="ORF">AQPW35_40360</name>
</gene>
<reference evidence="3" key="1">
    <citation type="submission" date="2019-03" db="EMBL/GenBank/DDBJ databases">
        <title>Aquabacterium pictum sp.nov., the first bacteriochlorophyll a-containing freshwater bacterium in the genus Aquabacterium of the class Betaproteobacteria.</title>
        <authorList>
            <person name="Hirose S."/>
            <person name="Tank M."/>
            <person name="Hara E."/>
            <person name="Tamaki H."/>
            <person name="Takaichi S."/>
            <person name="Haruta S."/>
            <person name="Hanada S."/>
        </authorList>
    </citation>
    <scope>NUCLEOTIDE SEQUENCE [LARGE SCALE GENOMIC DNA]</scope>
    <source>
        <strain evidence="3">W35</strain>
    </source>
</reference>
<evidence type="ECO:0000313" key="2">
    <source>
        <dbReference type="EMBL" id="GCL64955.1"/>
    </source>
</evidence>
<dbReference type="NCBIfam" id="TIGR02391">
    <property type="entry name" value="hypoth_ymh"/>
    <property type="match status" value="1"/>
</dbReference>